<protein>
    <recommendedName>
        <fullName evidence="4">YtkA-like domain-containing protein</fullName>
    </recommendedName>
</protein>
<evidence type="ECO:0008006" key="4">
    <source>
        <dbReference type="Google" id="ProtNLM"/>
    </source>
</evidence>
<sequence length="330" mass="35883">MLLDSKVSGMEKTMKPFFTAIALTSTLLLIQSCSSSSKLTSAASDVANASSHEGNKMNNSPKLETETNPHAGHNRGHSHTSTSGVNHHEGHSGYSESKAENTIATLTVPSKITPKTSVPLVIELQDKDGQPLAKFENFQEQLMHLIVVSDDLQNFSHIHPTSIGNGRFEVQANFPSSGGYTLFSDYKPAGKAEQVSVLKAQVPGQPPAPSKIDPTTTKTLGDTRVNLKLSQSTIKAGQEVHLIFNLQDAATNQPLNDLQPYLGEKGHLVILKQSSPLTKNDYIHAHALPDTPVGEVHFVTRFPQSGNYKLWGQFNRNGKIVTADFWVNVE</sequence>
<dbReference type="PROSITE" id="PS51257">
    <property type="entry name" value="PROKAR_LIPOPROTEIN"/>
    <property type="match status" value="1"/>
</dbReference>
<dbReference type="EMBL" id="MRCE01000017">
    <property type="protein sequence ID" value="OKH36164.1"/>
    <property type="molecule type" value="Genomic_DNA"/>
</dbReference>
<proteinExistence type="predicted"/>
<accession>A0A1U7IGN1</accession>
<reference evidence="2 3" key="1">
    <citation type="submission" date="2016-11" db="EMBL/GenBank/DDBJ databases">
        <title>Draft Genome Sequences of Nine Cyanobacterial Strains from Diverse Habitats.</title>
        <authorList>
            <person name="Zhu T."/>
            <person name="Hou S."/>
            <person name="Lu X."/>
            <person name="Hess W.R."/>
        </authorList>
    </citation>
    <scope>NUCLEOTIDE SEQUENCE [LARGE SCALE GENOMIC DNA]</scope>
    <source>
        <strain evidence="2 3">IAM M-71</strain>
    </source>
</reference>
<comment type="caution">
    <text evidence="2">The sequence shown here is derived from an EMBL/GenBank/DDBJ whole genome shotgun (WGS) entry which is preliminary data.</text>
</comment>
<name>A0A1U7IGN1_9CYAN</name>
<feature type="region of interest" description="Disordered" evidence="1">
    <location>
        <begin position="46"/>
        <end position="98"/>
    </location>
</feature>
<dbReference type="STRING" id="454136.NIES2119_17745"/>
<evidence type="ECO:0000313" key="3">
    <source>
        <dbReference type="Proteomes" id="UP000185860"/>
    </source>
</evidence>
<dbReference type="Proteomes" id="UP000185860">
    <property type="component" value="Unassembled WGS sequence"/>
</dbReference>
<dbReference type="AlphaFoldDB" id="A0A1U7IGN1"/>
<gene>
    <name evidence="2" type="ORF">NIES2119_17745</name>
</gene>
<evidence type="ECO:0000313" key="2">
    <source>
        <dbReference type="EMBL" id="OKH36164.1"/>
    </source>
</evidence>
<feature type="compositionally biased region" description="Polar residues" evidence="1">
    <location>
        <begin position="47"/>
        <end position="68"/>
    </location>
</feature>
<evidence type="ECO:0000256" key="1">
    <source>
        <dbReference type="SAM" id="MobiDB-lite"/>
    </source>
</evidence>
<organism evidence="2 3">
    <name type="scientific">[Phormidium ambiguum] IAM M-71</name>
    <dbReference type="NCBI Taxonomy" id="454136"/>
    <lineage>
        <taxon>Bacteria</taxon>
        <taxon>Bacillati</taxon>
        <taxon>Cyanobacteriota</taxon>
        <taxon>Cyanophyceae</taxon>
        <taxon>Oscillatoriophycideae</taxon>
        <taxon>Aerosakkonematales</taxon>
        <taxon>Aerosakkonemataceae</taxon>
        <taxon>Floridanema</taxon>
    </lineage>
</organism>